<feature type="transmembrane region" description="Helical" evidence="1">
    <location>
        <begin position="100"/>
        <end position="123"/>
    </location>
</feature>
<reference evidence="2" key="1">
    <citation type="submission" date="2020-05" db="EMBL/GenBank/DDBJ databases">
        <authorList>
            <person name="Chiriac C."/>
            <person name="Salcher M."/>
            <person name="Ghai R."/>
            <person name="Kavagutti S V."/>
        </authorList>
    </citation>
    <scope>NUCLEOTIDE SEQUENCE</scope>
</reference>
<keyword evidence="1" id="KW-0812">Transmembrane</keyword>
<dbReference type="AlphaFoldDB" id="A0A6J7KI58"/>
<keyword evidence="1" id="KW-1133">Transmembrane helix</keyword>
<sequence length="136" mass="13188">MVGLTGASGPLGSLGLGIALGRWMPAGQGGMADLAALVMGIMVGGAFLALVVFAAGLLLVVRAEVTRPLVALGVMLVACVANVAVMMLGLVVVGRSGGPAAMTLLIVVGASVAVLVVGARLALRAGGRTSHSADTT</sequence>
<evidence type="ECO:0000313" key="2">
    <source>
        <dbReference type="EMBL" id="CAB4955556.1"/>
    </source>
</evidence>
<gene>
    <name evidence="2" type="ORF">UFOPK3773_01662</name>
</gene>
<accession>A0A6J7KI58</accession>
<keyword evidence="1" id="KW-0472">Membrane</keyword>
<feature type="transmembrane region" description="Helical" evidence="1">
    <location>
        <begin position="34"/>
        <end position="61"/>
    </location>
</feature>
<dbReference type="EMBL" id="CAFBNF010000215">
    <property type="protein sequence ID" value="CAB4955556.1"/>
    <property type="molecule type" value="Genomic_DNA"/>
</dbReference>
<name>A0A6J7KI58_9ZZZZ</name>
<protein>
    <submittedName>
        <fullName evidence="2">Unannotated protein</fullName>
    </submittedName>
</protein>
<evidence type="ECO:0000256" key="1">
    <source>
        <dbReference type="SAM" id="Phobius"/>
    </source>
</evidence>
<proteinExistence type="predicted"/>
<organism evidence="2">
    <name type="scientific">freshwater metagenome</name>
    <dbReference type="NCBI Taxonomy" id="449393"/>
    <lineage>
        <taxon>unclassified sequences</taxon>
        <taxon>metagenomes</taxon>
        <taxon>ecological metagenomes</taxon>
    </lineage>
</organism>
<feature type="transmembrane region" description="Helical" evidence="1">
    <location>
        <begin position="68"/>
        <end position="94"/>
    </location>
</feature>